<dbReference type="InterPro" id="IPR027417">
    <property type="entry name" value="P-loop_NTPase"/>
</dbReference>
<dbReference type="PROSITE" id="PS51192">
    <property type="entry name" value="HELICASE_ATP_BIND_1"/>
    <property type="match status" value="1"/>
</dbReference>
<dbReference type="Proteomes" id="UP001268864">
    <property type="component" value="Unassembled WGS sequence"/>
</dbReference>
<gene>
    <name evidence="7" type="ORF">NDI86_18180</name>
</gene>
<dbReference type="Gene3D" id="3.40.50.300">
    <property type="entry name" value="P-loop containing nucleotide triphosphate hydrolases"/>
    <property type="match status" value="2"/>
</dbReference>
<dbReference type="PANTHER" id="PTHR11274:SF0">
    <property type="entry name" value="GENERAL TRANSCRIPTION AND DNA REPAIR FACTOR IIH HELICASE SUBUNIT XPB"/>
    <property type="match status" value="1"/>
</dbReference>
<dbReference type="InterPro" id="IPR050615">
    <property type="entry name" value="ATP-dep_DNA_Helicase"/>
</dbReference>
<evidence type="ECO:0000313" key="8">
    <source>
        <dbReference type="Proteomes" id="UP001268864"/>
    </source>
</evidence>
<dbReference type="GO" id="GO:0004386">
    <property type="term" value="F:helicase activity"/>
    <property type="evidence" value="ECO:0007669"/>
    <property type="project" value="UniProtKB-KW"/>
</dbReference>
<feature type="domain" description="Helicase ATP-binding" evidence="5">
    <location>
        <begin position="21"/>
        <end position="191"/>
    </location>
</feature>
<dbReference type="InterPro" id="IPR014001">
    <property type="entry name" value="Helicase_ATP-bd"/>
</dbReference>
<evidence type="ECO:0000256" key="4">
    <source>
        <dbReference type="ARBA" id="ARBA00022840"/>
    </source>
</evidence>
<feature type="domain" description="Helicase C-terminal" evidence="6">
    <location>
        <begin position="277"/>
        <end position="437"/>
    </location>
</feature>
<accession>A0ABU2FUW0</accession>
<proteinExistence type="predicted"/>
<dbReference type="EMBL" id="JAMQOS010000007">
    <property type="protein sequence ID" value="MDS0284047.1"/>
    <property type="molecule type" value="Genomic_DNA"/>
</dbReference>
<evidence type="ECO:0000256" key="2">
    <source>
        <dbReference type="ARBA" id="ARBA00022801"/>
    </source>
</evidence>
<dbReference type="SMART" id="SM00490">
    <property type="entry name" value="HELICc"/>
    <property type="match status" value="1"/>
</dbReference>
<organism evidence="7 8">
    <name type="scientific">Haloarcula onubensis</name>
    <dbReference type="NCBI Taxonomy" id="2950539"/>
    <lineage>
        <taxon>Archaea</taxon>
        <taxon>Methanobacteriati</taxon>
        <taxon>Methanobacteriota</taxon>
        <taxon>Stenosarchaea group</taxon>
        <taxon>Halobacteria</taxon>
        <taxon>Halobacteriales</taxon>
        <taxon>Haloarculaceae</taxon>
        <taxon>Haloarcula</taxon>
    </lineage>
</organism>
<dbReference type="PROSITE" id="PS51194">
    <property type="entry name" value="HELICASE_CTER"/>
    <property type="match status" value="1"/>
</dbReference>
<dbReference type="RefSeq" id="WP_310901794.1">
    <property type="nucleotide sequence ID" value="NZ_JAMQOS010000007.1"/>
</dbReference>
<dbReference type="SUPFAM" id="SSF52540">
    <property type="entry name" value="P-loop containing nucleoside triphosphate hydrolases"/>
    <property type="match status" value="1"/>
</dbReference>
<dbReference type="Pfam" id="PF00271">
    <property type="entry name" value="Helicase_C"/>
    <property type="match status" value="1"/>
</dbReference>
<protein>
    <submittedName>
        <fullName evidence="7">DEAD/DEAH box helicase family protein</fullName>
    </submittedName>
</protein>
<keyword evidence="2" id="KW-0378">Hydrolase</keyword>
<evidence type="ECO:0000259" key="5">
    <source>
        <dbReference type="PROSITE" id="PS51192"/>
    </source>
</evidence>
<dbReference type="InterPro" id="IPR006935">
    <property type="entry name" value="Helicase/UvrB_N"/>
</dbReference>
<comment type="caution">
    <text evidence="7">The sequence shown here is derived from an EMBL/GenBank/DDBJ whole genome shotgun (WGS) entry which is preliminary data.</text>
</comment>
<dbReference type="PANTHER" id="PTHR11274">
    <property type="entry name" value="RAD25/XP-B DNA REPAIR HELICASE"/>
    <property type="match status" value="1"/>
</dbReference>
<sequence>MAELRTPDWLEPRDYQTEAVESWIQAQGQGVLHMATGTGKTITSLLAASELTDRQQGRLALFVAAPYQHLVDQWVAELGNFGATPIRAYQSRTTWTDKLAGQLTEFSSGARDLVSVVTTHATFGSSHFQKLLKRLDGTETLLIADEVHHLGAPHLRQHLPNTVSARLGLSATPNRWYDDDGTEAIYDYFSNGVVFNFRLEEAIDRGYLCEYYYIPHIVELTEEESERYIALSKAIGKRMGSVSGDIGDVDLQEDDQLKQLLFKRARLVGVAENKLLKLKSLVQRSGDIHHTLVYCSDGQLQSEGEATKRQLDAVTEMLGKNLGIKSHKFTYEENQETRERLLKDFEDGTLDALVAIRCLDEGVDVPATETAFILASSSNPRQFVQRRGRILRTHPSKRHAIIHDFIVAPPADIRNSESDSAFNLERRLVQKELQRASTFADSAKNHPDAELASIPTSPESLADLKSDFNLLDI</sequence>
<dbReference type="Pfam" id="PF04851">
    <property type="entry name" value="ResIII"/>
    <property type="match status" value="1"/>
</dbReference>
<name>A0ABU2FUW0_9EURY</name>
<keyword evidence="1" id="KW-0547">Nucleotide-binding</keyword>
<keyword evidence="8" id="KW-1185">Reference proteome</keyword>
<evidence type="ECO:0000313" key="7">
    <source>
        <dbReference type="EMBL" id="MDS0284047.1"/>
    </source>
</evidence>
<reference evidence="7 8" key="1">
    <citation type="submission" date="2022-06" db="EMBL/GenBank/DDBJ databases">
        <title>Halomicroarcula sp. a new haloarchaeum isolate from saline soil.</title>
        <authorList>
            <person name="Strakova D."/>
            <person name="Galisteo C."/>
            <person name="Sanchez-Porro C."/>
            <person name="Ventosa A."/>
        </authorList>
    </citation>
    <scope>NUCLEOTIDE SEQUENCE [LARGE SCALE GENOMIC DNA]</scope>
    <source>
        <strain evidence="7 8">S3CR25-11</strain>
    </source>
</reference>
<dbReference type="InterPro" id="IPR001650">
    <property type="entry name" value="Helicase_C-like"/>
</dbReference>
<keyword evidence="4" id="KW-0067">ATP-binding</keyword>
<evidence type="ECO:0000259" key="6">
    <source>
        <dbReference type="PROSITE" id="PS51194"/>
    </source>
</evidence>
<evidence type="ECO:0000256" key="1">
    <source>
        <dbReference type="ARBA" id="ARBA00022741"/>
    </source>
</evidence>
<evidence type="ECO:0000256" key="3">
    <source>
        <dbReference type="ARBA" id="ARBA00022806"/>
    </source>
</evidence>
<dbReference type="SMART" id="SM00487">
    <property type="entry name" value="DEXDc"/>
    <property type="match status" value="1"/>
</dbReference>
<keyword evidence="3 7" id="KW-0347">Helicase</keyword>